<evidence type="ECO:0000313" key="2">
    <source>
        <dbReference type="Proteomes" id="UP000440096"/>
    </source>
</evidence>
<dbReference type="Proteomes" id="UP000440096">
    <property type="component" value="Unassembled WGS sequence"/>
</dbReference>
<evidence type="ECO:0000313" key="1">
    <source>
        <dbReference type="EMBL" id="MTD59376.1"/>
    </source>
</evidence>
<comment type="caution">
    <text evidence="1">The sequence shown here is derived from an EMBL/GenBank/DDBJ whole genome shotgun (WGS) entry which is preliminary data.</text>
</comment>
<name>A0A6N7ZCE1_9PSEU</name>
<gene>
    <name evidence="1" type="ORF">GKO32_36145</name>
</gene>
<dbReference type="RefSeq" id="WP_154761419.1">
    <property type="nucleotide sequence ID" value="NZ_WMBA01000101.1"/>
</dbReference>
<dbReference type="AlphaFoldDB" id="A0A6N7ZCE1"/>
<organism evidence="1 2">
    <name type="scientific">Amycolatopsis pithecellobii</name>
    <dbReference type="NCBI Taxonomy" id="664692"/>
    <lineage>
        <taxon>Bacteria</taxon>
        <taxon>Bacillati</taxon>
        <taxon>Actinomycetota</taxon>
        <taxon>Actinomycetes</taxon>
        <taxon>Pseudonocardiales</taxon>
        <taxon>Pseudonocardiaceae</taxon>
        <taxon>Amycolatopsis</taxon>
    </lineage>
</organism>
<sequence length="63" mass="7461">MDADQAGSRYLGEHCAGLRFPWIERVDPILQRADPSWLRCVAQQRQRSQLRADWRLRNIGIRQ</sequence>
<dbReference type="EMBL" id="WMBA01000101">
    <property type="protein sequence ID" value="MTD59376.1"/>
    <property type="molecule type" value="Genomic_DNA"/>
</dbReference>
<accession>A0A6N7ZCE1</accession>
<proteinExistence type="predicted"/>
<keyword evidence="2" id="KW-1185">Reference proteome</keyword>
<protein>
    <submittedName>
        <fullName evidence="1">Uncharacterized protein</fullName>
    </submittedName>
</protein>
<reference evidence="1 2" key="1">
    <citation type="submission" date="2019-11" db="EMBL/GenBank/DDBJ databases">
        <title>Draft genome of Amycolatopsis RM579.</title>
        <authorList>
            <person name="Duangmal K."/>
            <person name="Mingma R."/>
        </authorList>
    </citation>
    <scope>NUCLEOTIDE SEQUENCE [LARGE SCALE GENOMIC DNA]</scope>
    <source>
        <strain evidence="1 2">RM579</strain>
    </source>
</reference>